<feature type="chain" id="PRO_5012555515" evidence="1">
    <location>
        <begin position="18"/>
        <end position="70"/>
    </location>
</feature>
<accession>A0A211ZEU5</accession>
<keyword evidence="3" id="KW-1185">Reference proteome</keyword>
<evidence type="ECO:0000313" key="2">
    <source>
        <dbReference type="EMBL" id="OWJ63781.1"/>
    </source>
</evidence>
<gene>
    <name evidence="2" type="ORF">BWR60_28185</name>
</gene>
<sequence length="70" mass="7084">MRSISTAFALAGLSLLAAGCTVNNTPDRPTTVVAQPAPAAVVTQPGAVVTTPNTTYVVPRPTTTVVTPSY</sequence>
<evidence type="ECO:0000256" key="1">
    <source>
        <dbReference type="SAM" id="SignalP"/>
    </source>
</evidence>
<organism evidence="2 3">
    <name type="scientific">Inquilinus limosus</name>
    <dbReference type="NCBI Taxonomy" id="171674"/>
    <lineage>
        <taxon>Bacteria</taxon>
        <taxon>Pseudomonadati</taxon>
        <taxon>Pseudomonadota</taxon>
        <taxon>Alphaproteobacteria</taxon>
        <taxon>Rhodospirillales</taxon>
        <taxon>Rhodospirillaceae</taxon>
        <taxon>Inquilinus</taxon>
    </lineage>
</organism>
<proteinExistence type="predicted"/>
<feature type="signal peptide" evidence="1">
    <location>
        <begin position="1"/>
        <end position="17"/>
    </location>
</feature>
<dbReference type="PROSITE" id="PS51257">
    <property type="entry name" value="PROKAR_LIPOPROTEIN"/>
    <property type="match status" value="1"/>
</dbReference>
<keyword evidence="1" id="KW-0732">Signal</keyword>
<dbReference type="Proteomes" id="UP000196655">
    <property type="component" value="Unassembled WGS sequence"/>
</dbReference>
<comment type="caution">
    <text evidence="2">The sequence shown here is derived from an EMBL/GenBank/DDBJ whole genome shotgun (WGS) entry which is preliminary data.</text>
</comment>
<protein>
    <submittedName>
        <fullName evidence="2">Uncharacterized protein</fullName>
    </submittedName>
</protein>
<dbReference type="RefSeq" id="WP_088155272.1">
    <property type="nucleotide sequence ID" value="NZ_NHON01000080.1"/>
</dbReference>
<name>A0A211ZEU5_9PROT</name>
<evidence type="ECO:0000313" key="3">
    <source>
        <dbReference type="Proteomes" id="UP000196655"/>
    </source>
</evidence>
<dbReference type="AlphaFoldDB" id="A0A211ZEU5"/>
<dbReference type="EMBL" id="NHON01000080">
    <property type="protein sequence ID" value="OWJ63781.1"/>
    <property type="molecule type" value="Genomic_DNA"/>
</dbReference>
<reference evidence="3" key="1">
    <citation type="submission" date="2017-05" db="EMBL/GenBank/DDBJ databases">
        <authorList>
            <person name="Macchi M."/>
            <person name="Festa S."/>
            <person name="Coppotelli B.M."/>
            <person name="Morelli I.S."/>
        </authorList>
    </citation>
    <scope>NUCLEOTIDE SEQUENCE [LARGE SCALE GENOMIC DNA]</scope>
    <source>
        <strain evidence="3">I</strain>
    </source>
</reference>
<dbReference type="STRING" id="1122125.GCA_000423185_03873"/>